<sequence length="69" mass="7621">MSVAATIGRVGGSPPGCYTEPVAWWLLMKQLKDLLVWWRRWLPSFGQMEKLSLSPVQLTGIPPAVGPSK</sequence>
<proteinExistence type="predicted"/>
<dbReference type="EMBL" id="UINC01101079">
    <property type="protein sequence ID" value="SVC61614.1"/>
    <property type="molecule type" value="Genomic_DNA"/>
</dbReference>
<protein>
    <submittedName>
        <fullName evidence="1">Uncharacterized protein</fullName>
    </submittedName>
</protein>
<organism evidence="1">
    <name type="scientific">marine metagenome</name>
    <dbReference type="NCBI Taxonomy" id="408172"/>
    <lineage>
        <taxon>unclassified sequences</taxon>
        <taxon>metagenomes</taxon>
        <taxon>ecological metagenomes</taxon>
    </lineage>
</organism>
<gene>
    <name evidence="1" type="ORF">METZ01_LOCUS314468</name>
</gene>
<reference evidence="1" key="1">
    <citation type="submission" date="2018-05" db="EMBL/GenBank/DDBJ databases">
        <authorList>
            <person name="Lanie J.A."/>
            <person name="Ng W.-L."/>
            <person name="Kazmierczak K.M."/>
            <person name="Andrzejewski T.M."/>
            <person name="Davidsen T.M."/>
            <person name="Wayne K.J."/>
            <person name="Tettelin H."/>
            <person name="Glass J.I."/>
            <person name="Rusch D."/>
            <person name="Podicherti R."/>
            <person name="Tsui H.-C.T."/>
            <person name="Winkler M.E."/>
        </authorList>
    </citation>
    <scope>NUCLEOTIDE SEQUENCE</scope>
</reference>
<evidence type="ECO:0000313" key="1">
    <source>
        <dbReference type="EMBL" id="SVC61614.1"/>
    </source>
</evidence>
<name>A0A382NK90_9ZZZZ</name>
<dbReference type="AlphaFoldDB" id="A0A382NK90"/>
<accession>A0A382NK90</accession>